<feature type="domain" description="TRAM" evidence="4">
    <location>
        <begin position="18"/>
        <end position="80"/>
    </location>
</feature>
<dbReference type="Gene3D" id="2.40.50.1070">
    <property type="match status" value="2"/>
</dbReference>
<dbReference type="InterPro" id="IPR010280">
    <property type="entry name" value="U5_MeTrfase_fam"/>
</dbReference>
<dbReference type="PROSITE" id="PS01231">
    <property type="entry name" value="TRMA_2"/>
    <property type="match status" value="1"/>
</dbReference>
<dbReference type="AlphaFoldDB" id="A0A6J6AQ11"/>
<keyword evidence="2" id="KW-0808">Transferase</keyword>
<evidence type="ECO:0000313" key="8">
    <source>
        <dbReference type="EMBL" id="CAB4794635.1"/>
    </source>
</evidence>
<evidence type="ECO:0000313" key="7">
    <source>
        <dbReference type="EMBL" id="CAB4628842.1"/>
    </source>
</evidence>
<evidence type="ECO:0000313" key="5">
    <source>
        <dbReference type="EMBL" id="CAB4342028.1"/>
    </source>
</evidence>
<dbReference type="GO" id="GO:0070475">
    <property type="term" value="P:rRNA base methylation"/>
    <property type="evidence" value="ECO:0007669"/>
    <property type="project" value="TreeGrafter"/>
</dbReference>
<dbReference type="PROSITE" id="PS50926">
    <property type="entry name" value="TRAM"/>
    <property type="match status" value="1"/>
</dbReference>
<dbReference type="Gene3D" id="3.40.50.150">
    <property type="entry name" value="Vaccinia Virus protein VP39"/>
    <property type="match status" value="2"/>
</dbReference>
<accession>A0A6J6AQ11</accession>
<dbReference type="EMBL" id="CAFAAM010000141">
    <property type="protein sequence ID" value="CAB4809502.1"/>
    <property type="molecule type" value="Genomic_DNA"/>
</dbReference>
<evidence type="ECO:0000256" key="1">
    <source>
        <dbReference type="ARBA" id="ARBA00022603"/>
    </source>
</evidence>
<dbReference type="EMBL" id="CAEZVC010000089">
    <property type="protein sequence ID" value="CAB4628842.1"/>
    <property type="molecule type" value="Genomic_DNA"/>
</dbReference>
<keyword evidence="3" id="KW-0949">S-adenosyl-L-methionine</keyword>
<dbReference type="SUPFAM" id="SSF53335">
    <property type="entry name" value="S-adenosyl-L-methionine-dependent methyltransferases"/>
    <property type="match status" value="1"/>
</dbReference>
<name>A0A6J6AQ11_9ZZZZ</name>
<evidence type="ECO:0000256" key="3">
    <source>
        <dbReference type="ARBA" id="ARBA00022691"/>
    </source>
</evidence>
<dbReference type="PANTHER" id="PTHR11061">
    <property type="entry name" value="RNA M5U METHYLTRANSFERASE"/>
    <property type="match status" value="1"/>
</dbReference>
<dbReference type="InterPro" id="IPR012340">
    <property type="entry name" value="NA-bd_OB-fold"/>
</dbReference>
<dbReference type="PANTHER" id="PTHR11061:SF30">
    <property type="entry name" value="TRNA (URACIL(54)-C(5))-METHYLTRANSFERASE"/>
    <property type="match status" value="1"/>
</dbReference>
<dbReference type="EMBL" id="CAFAAD010000077">
    <property type="protein sequence ID" value="CAB4794635.1"/>
    <property type="molecule type" value="Genomic_DNA"/>
</dbReference>
<evidence type="ECO:0000259" key="4">
    <source>
        <dbReference type="PROSITE" id="PS50926"/>
    </source>
</evidence>
<reference evidence="6" key="1">
    <citation type="submission" date="2020-05" db="EMBL/GenBank/DDBJ databases">
        <authorList>
            <person name="Chiriac C."/>
            <person name="Salcher M."/>
            <person name="Ghai R."/>
            <person name="Kavagutti S V."/>
        </authorList>
    </citation>
    <scope>NUCLEOTIDE SEQUENCE</scope>
</reference>
<dbReference type="EMBL" id="CAEUNJ010000086">
    <property type="protein sequence ID" value="CAB4372596.1"/>
    <property type="molecule type" value="Genomic_DNA"/>
</dbReference>
<dbReference type="InterPro" id="IPR030391">
    <property type="entry name" value="MeTrfase_TrmA_CS"/>
</dbReference>
<evidence type="ECO:0000313" key="6">
    <source>
        <dbReference type="EMBL" id="CAB4372596.1"/>
    </source>
</evidence>
<dbReference type="InterPro" id="IPR029063">
    <property type="entry name" value="SAM-dependent_MTases_sf"/>
</dbReference>
<protein>
    <submittedName>
        <fullName evidence="6">Unannotated protein</fullName>
    </submittedName>
</protein>
<organism evidence="6">
    <name type="scientific">freshwater metagenome</name>
    <dbReference type="NCBI Taxonomy" id="449393"/>
    <lineage>
        <taxon>unclassified sequences</taxon>
        <taxon>metagenomes</taxon>
        <taxon>ecological metagenomes</taxon>
    </lineage>
</organism>
<dbReference type="PROSITE" id="PS51687">
    <property type="entry name" value="SAM_MT_RNA_M5U"/>
    <property type="match status" value="1"/>
</dbReference>
<sequence length="427" mass="45438">MATIPAYAAQVTDHFDSDRSPGRFSDRAVVVDVERLVAGGVGLSRRDDGRVVLVDGGLPGERLEVSVIERKGSEHGRIVRVLESSPGRIEPVCPHVIQGCGGCDLAHLAHGAQLDAKVGIVADALRRLGKWKEPNVAQGPVLDPWGFRTTLRAAVVDGRAGLRMGSSHDVLDLSSCAVTHPRLEELLVDGEFGSATEVVLRIGIASGERIAVVTPSAAGVRLPSDVLVIGIDELKAGRRAWIHEEVADRMWRISAESFFQTRPDGADALVGIVKSMVSDLLDDAQSDQSTLVDAYCGVGLFAGSLIAGRDNWRVVAAERGRSSVADAKVNLADLDARVVGTSIERFRVPPAKIVIADPSRAGLGRKAVKVLAAAGAERFVLVSCDPAAAGRDVALLNAEGYRPIESVVIDMFPHTHHVEVVTRLERS</sequence>
<dbReference type="InterPro" id="IPR002792">
    <property type="entry name" value="TRAM_dom"/>
</dbReference>
<evidence type="ECO:0000313" key="9">
    <source>
        <dbReference type="EMBL" id="CAB4809502.1"/>
    </source>
</evidence>
<dbReference type="GO" id="GO:0070041">
    <property type="term" value="F:rRNA (uridine-C5-)-methyltransferase activity"/>
    <property type="evidence" value="ECO:0007669"/>
    <property type="project" value="TreeGrafter"/>
</dbReference>
<keyword evidence="1" id="KW-0489">Methyltransferase</keyword>
<gene>
    <name evidence="7" type="ORF">UFOPK1906_01322</name>
    <name evidence="8" type="ORF">UFOPK2969_01089</name>
    <name evidence="9" type="ORF">UFOPK3010_01061</name>
    <name evidence="5" type="ORF">UFOPK3331_01077</name>
    <name evidence="6" type="ORF">UFOPK4201_01643</name>
</gene>
<dbReference type="EMBL" id="CAESAL010000034">
    <property type="protein sequence ID" value="CAB4342028.1"/>
    <property type="molecule type" value="Genomic_DNA"/>
</dbReference>
<evidence type="ECO:0000256" key="2">
    <source>
        <dbReference type="ARBA" id="ARBA00022679"/>
    </source>
</evidence>
<dbReference type="Gene3D" id="2.40.50.140">
    <property type="entry name" value="Nucleic acid-binding proteins"/>
    <property type="match status" value="1"/>
</dbReference>
<dbReference type="SUPFAM" id="SSF50249">
    <property type="entry name" value="Nucleic acid-binding proteins"/>
    <property type="match status" value="1"/>
</dbReference>
<proteinExistence type="predicted"/>